<evidence type="ECO:0000313" key="1">
    <source>
        <dbReference type="EMBL" id="MCC4310561.1"/>
    </source>
</evidence>
<sequence>MSLAGLVSIHDVMPETRERVADLLERLAAVPPEHVTLLVVPGKAWRDEDLDWLRDLAARGYPLAGHGWRHRCDPPKSLHHRLHSALISRDVAEHLSLDATGIAALVRDCHRWFVEHGLTPSPLYVPPAWALGAIDRRALAALPFRYFETLGGVYDARERRFHRLPLVGFEADNAWRAASLTFFNHWNLGMARALGRPLRVSIHPGDLSLRLGGQVLPWVGRLARTEGYPDLAPEAA</sequence>
<dbReference type="Gene3D" id="3.20.20.370">
    <property type="entry name" value="Glycoside hydrolase/deacetylase"/>
    <property type="match status" value="1"/>
</dbReference>
<accession>A0A9Q3YQ32</accession>
<dbReference type="GO" id="GO:0005975">
    <property type="term" value="P:carbohydrate metabolic process"/>
    <property type="evidence" value="ECO:0007669"/>
    <property type="project" value="InterPro"/>
</dbReference>
<dbReference type="SUPFAM" id="SSF88713">
    <property type="entry name" value="Glycoside hydrolase/deacetylase"/>
    <property type="match status" value="1"/>
</dbReference>
<keyword evidence="2" id="KW-1185">Reference proteome</keyword>
<dbReference type="CDD" id="cd11374">
    <property type="entry name" value="CE4_u10"/>
    <property type="match status" value="1"/>
</dbReference>
<name>A0A9Q3YQ32_9GAMM</name>
<dbReference type="Pfam" id="PF10096">
    <property type="entry name" value="DUF2334"/>
    <property type="match status" value="1"/>
</dbReference>
<dbReference type="EMBL" id="JAJGNA010000045">
    <property type="protein sequence ID" value="MCC4310561.1"/>
    <property type="molecule type" value="Genomic_DNA"/>
</dbReference>
<dbReference type="InterPro" id="IPR018763">
    <property type="entry name" value="DUF2334"/>
</dbReference>
<protein>
    <submittedName>
        <fullName evidence="1">Polysaccharide deacetylase family protein</fullName>
    </submittedName>
</protein>
<organism evidence="1 2">
    <name type="scientific">Alloalcanivorax marinus</name>
    <dbReference type="NCBI Taxonomy" id="1177169"/>
    <lineage>
        <taxon>Bacteria</taxon>
        <taxon>Pseudomonadati</taxon>
        <taxon>Pseudomonadota</taxon>
        <taxon>Gammaproteobacteria</taxon>
        <taxon>Oceanospirillales</taxon>
        <taxon>Alcanivoracaceae</taxon>
        <taxon>Alloalcanivorax</taxon>
    </lineage>
</organism>
<dbReference type="InterPro" id="IPR011330">
    <property type="entry name" value="Glyco_hydro/deAcase_b/a-brl"/>
</dbReference>
<gene>
    <name evidence="1" type="ORF">LL252_18505</name>
</gene>
<evidence type="ECO:0000313" key="2">
    <source>
        <dbReference type="Proteomes" id="UP001108027"/>
    </source>
</evidence>
<dbReference type="Proteomes" id="UP001108027">
    <property type="component" value="Unassembled WGS sequence"/>
</dbReference>
<comment type="caution">
    <text evidence="1">The sequence shown here is derived from an EMBL/GenBank/DDBJ whole genome shotgun (WGS) entry which is preliminary data.</text>
</comment>
<dbReference type="RefSeq" id="WP_228235282.1">
    <property type="nucleotide sequence ID" value="NZ_JAJGNA010000045.1"/>
</dbReference>
<proteinExistence type="predicted"/>
<dbReference type="AlphaFoldDB" id="A0A9Q3YQ32"/>
<reference evidence="1" key="1">
    <citation type="submission" date="2021-10" db="EMBL/GenBank/DDBJ databases">
        <title>The diversity and Nitrogen Metabolism of Culturable Nitrate-Utilizing Bacteria Within the Oxygen Minimum Zone of the Changjiang (Yangtze River)Estuary.</title>
        <authorList>
            <person name="Zhang D."/>
            <person name="Zheng J."/>
            <person name="Liu S."/>
            <person name="He W."/>
        </authorList>
    </citation>
    <scope>NUCLEOTIDE SEQUENCE</scope>
    <source>
        <strain evidence="1">FXH-223</strain>
    </source>
</reference>